<protein>
    <recommendedName>
        <fullName evidence="2">Cobalamin biosynthesis protein CobT VWA domain-containing protein</fullName>
    </recommendedName>
</protein>
<dbReference type="RefSeq" id="WP_153283136.1">
    <property type="nucleotide sequence ID" value="NZ_CP045644.1"/>
</dbReference>
<sequence>MPGGSNEDAEATTKDPERDLSEIFEEKRDFDDAISEGLTKEAEHQFNSASYQIYSTEWDRIEPARESKIKENIEALDKGTEGTLGVMQKQLERAIAAKARKSWNPAQRRGRIAPGALFKSAVGDDRLFRQRFETQAKNTAFTLLVDNSGSMVYSDNLVVAARASYALSQVLERIKVTHEVLGFTTFESKEMERAMADDLTGTVTPDDYARDEAIYMPIFKGFGERLGTQVKARFASMIGYPDFCRCNIDGESIQIAAHRLKSQRAERHIMCVLSDGDPNCSPGGSSNVNQLRNHTREAVKKVQAAGIEVVGIGIRTTAVKSYYDKHIVLNNLAELPTVVMGQLTKMLLS</sequence>
<dbReference type="Proteomes" id="UP000326780">
    <property type="component" value="Chromosome"/>
</dbReference>
<organism evidence="3 4">
    <name type="scientific">Variovorax paradoxus</name>
    <dbReference type="NCBI Taxonomy" id="34073"/>
    <lineage>
        <taxon>Bacteria</taxon>
        <taxon>Pseudomonadati</taxon>
        <taxon>Pseudomonadota</taxon>
        <taxon>Betaproteobacteria</taxon>
        <taxon>Burkholderiales</taxon>
        <taxon>Comamonadaceae</taxon>
        <taxon>Variovorax</taxon>
    </lineage>
</organism>
<evidence type="ECO:0000313" key="4">
    <source>
        <dbReference type="Proteomes" id="UP000326780"/>
    </source>
</evidence>
<dbReference type="InterPro" id="IPR051928">
    <property type="entry name" value="NorD/CobT"/>
</dbReference>
<feature type="compositionally biased region" description="Basic and acidic residues" evidence="1">
    <location>
        <begin position="11"/>
        <end position="22"/>
    </location>
</feature>
<proteinExistence type="predicted"/>
<reference evidence="3 4" key="1">
    <citation type="submission" date="2019-10" db="EMBL/GenBank/DDBJ databases">
        <title>Complete genome sequence of Variovorax paradoxus 5C-2.</title>
        <authorList>
            <person name="Gogoleva N.E."/>
            <person name="Balkin A.S."/>
        </authorList>
    </citation>
    <scope>NUCLEOTIDE SEQUENCE [LARGE SCALE GENOMIC DNA]</scope>
    <source>
        <strain evidence="3 4">5C-2</strain>
    </source>
</reference>
<evidence type="ECO:0000313" key="3">
    <source>
        <dbReference type="EMBL" id="QFZ84518.1"/>
    </source>
</evidence>
<feature type="domain" description="Cobalamin biosynthesis protein CobT VWA" evidence="2">
    <location>
        <begin position="128"/>
        <end position="348"/>
    </location>
</feature>
<dbReference type="Gene3D" id="3.40.50.410">
    <property type="entry name" value="von Willebrand factor, type A domain"/>
    <property type="match status" value="1"/>
</dbReference>
<gene>
    <name evidence="3" type="ORF">GFK26_17975</name>
</gene>
<name>A0A5Q0M5Q9_VARPD</name>
<dbReference type="PANTHER" id="PTHR41248">
    <property type="entry name" value="NORD PROTEIN"/>
    <property type="match status" value="1"/>
</dbReference>
<dbReference type="Pfam" id="PF11775">
    <property type="entry name" value="CobT_C"/>
    <property type="match status" value="1"/>
</dbReference>
<accession>A0A5Q0M5Q9</accession>
<dbReference type="InterPro" id="IPR036465">
    <property type="entry name" value="vWFA_dom_sf"/>
</dbReference>
<feature type="region of interest" description="Disordered" evidence="1">
    <location>
        <begin position="1"/>
        <end position="22"/>
    </location>
</feature>
<dbReference type="EMBL" id="CP045644">
    <property type="protein sequence ID" value="QFZ84518.1"/>
    <property type="molecule type" value="Genomic_DNA"/>
</dbReference>
<dbReference type="PANTHER" id="PTHR41248:SF1">
    <property type="entry name" value="NORD PROTEIN"/>
    <property type="match status" value="1"/>
</dbReference>
<dbReference type="AlphaFoldDB" id="A0A5Q0M5Q9"/>
<dbReference type="SUPFAM" id="SSF53300">
    <property type="entry name" value="vWA-like"/>
    <property type="match status" value="1"/>
</dbReference>
<evidence type="ECO:0000256" key="1">
    <source>
        <dbReference type="SAM" id="MobiDB-lite"/>
    </source>
</evidence>
<dbReference type="InterPro" id="IPR025861">
    <property type="entry name" value="CobT_VWA_dom"/>
</dbReference>
<evidence type="ECO:0000259" key="2">
    <source>
        <dbReference type="Pfam" id="PF11775"/>
    </source>
</evidence>